<dbReference type="AlphaFoldDB" id="A0A2S8FHG9"/>
<evidence type="ECO:0000259" key="1">
    <source>
        <dbReference type="Pfam" id="PF00149"/>
    </source>
</evidence>
<dbReference type="Gene3D" id="3.60.21.10">
    <property type="match status" value="1"/>
</dbReference>
<evidence type="ECO:0000313" key="2">
    <source>
        <dbReference type="EMBL" id="PQO31354.1"/>
    </source>
</evidence>
<feature type="domain" description="Calcineurin-like phosphoesterase" evidence="1">
    <location>
        <begin position="43"/>
        <end position="243"/>
    </location>
</feature>
<dbReference type="OrthoDB" id="272116at2"/>
<dbReference type="Proteomes" id="UP000240009">
    <property type="component" value="Unassembled WGS sequence"/>
</dbReference>
<dbReference type="Pfam" id="PF00149">
    <property type="entry name" value="Metallophos"/>
    <property type="match status" value="1"/>
</dbReference>
<dbReference type="SUPFAM" id="SSF56300">
    <property type="entry name" value="Metallo-dependent phosphatases"/>
    <property type="match status" value="1"/>
</dbReference>
<dbReference type="EMBL" id="PUIA01000037">
    <property type="protein sequence ID" value="PQO31354.1"/>
    <property type="molecule type" value="Genomic_DNA"/>
</dbReference>
<accession>A0A2S8FHG9</accession>
<reference evidence="2 3" key="1">
    <citation type="submission" date="2018-02" db="EMBL/GenBank/DDBJ databases">
        <title>Comparative genomes isolates from brazilian mangrove.</title>
        <authorList>
            <person name="Araujo J.E."/>
            <person name="Taketani R.G."/>
            <person name="Silva M.C.P."/>
            <person name="Loureco M.V."/>
            <person name="Andreote F.D."/>
        </authorList>
    </citation>
    <scope>NUCLEOTIDE SEQUENCE [LARGE SCALE GENOMIC DNA]</scope>
    <source>
        <strain evidence="2 3">HEX-2 MGV</strain>
    </source>
</reference>
<gene>
    <name evidence="2" type="ORF">C5Y96_13520</name>
</gene>
<evidence type="ECO:0000313" key="3">
    <source>
        <dbReference type="Proteomes" id="UP000240009"/>
    </source>
</evidence>
<protein>
    <recommendedName>
        <fullName evidence="1">Calcineurin-like phosphoesterase domain-containing protein</fullName>
    </recommendedName>
</protein>
<dbReference type="GO" id="GO:0016787">
    <property type="term" value="F:hydrolase activity"/>
    <property type="evidence" value="ECO:0007669"/>
    <property type="project" value="InterPro"/>
</dbReference>
<dbReference type="InterPro" id="IPR004843">
    <property type="entry name" value="Calcineurin-like_PHP"/>
</dbReference>
<organism evidence="2 3">
    <name type="scientific">Blastopirellula marina</name>
    <dbReference type="NCBI Taxonomy" id="124"/>
    <lineage>
        <taxon>Bacteria</taxon>
        <taxon>Pseudomonadati</taxon>
        <taxon>Planctomycetota</taxon>
        <taxon>Planctomycetia</taxon>
        <taxon>Pirellulales</taxon>
        <taxon>Pirellulaceae</taxon>
        <taxon>Blastopirellula</taxon>
    </lineage>
</organism>
<comment type="caution">
    <text evidence="2">The sequence shown here is derived from an EMBL/GenBank/DDBJ whole genome shotgun (WGS) entry which is preliminary data.</text>
</comment>
<name>A0A2S8FHG9_9BACT</name>
<dbReference type="InterPro" id="IPR029052">
    <property type="entry name" value="Metallo-depent_PP-like"/>
</dbReference>
<proteinExistence type="predicted"/>
<dbReference type="RefSeq" id="WP_105354145.1">
    <property type="nucleotide sequence ID" value="NZ_PUIA01000037.1"/>
</dbReference>
<sequence length="296" mass="33335">MTVAASVAQNTVESYRKAGQILRESSLRRGNVVYLDTSNTDDVMVTADLHGNRTNFRQILHIADLESNPRRHLVFQEVCHGGPTYPKAGGCMSHLMLEDIAQLVIRFPNQVHFLISNHELAELTDFPIMKAGKMLNLMFRCGMGQMYGDAVPMVRSAQLEFLASLPIAIRIGDQIMVTHSLPKQCDEEPFDTSIFDRELTCHDRSCGGSLHRLVWGRDFRQENVDYLAEQLGVELFITGHEPCQYGFASPNSRQIVLDCCSRLGKYLMIPMSNDLTQEDLLNRIHSLHDPILAAMS</sequence>